<reference evidence="3 4" key="1">
    <citation type="journal article" date="2015" name="Genome Announc.">
        <title>Complete Genome Sequence of Methylobacterium aquaticum Strain 22A, Isolated from Racomitrium japonicum Moss.</title>
        <authorList>
            <person name="Tani A."/>
            <person name="Ogura Y."/>
            <person name="Hayashi T."/>
            <person name="Kimbara K."/>
        </authorList>
    </citation>
    <scope>NUCLEOTIDE SEQUENCE [LARGE SCALE GENOMIC DNA]</scope>
    <source>
        <strain evidence="3 4">MA-22A</strain>
    </source>
</reference>
<gene>
    <name evidence="3" type="ORF">Maq22A_c27810</name>
</gene>
<evidence type="ECO:0000256" key="1">
    <source>
        <dbReference type="SAM" id="MobiDB-lite"/>
    </source>
</evidence>
<evidence type="ECO:0000256" key="2">
    <source>
        <dbReference type="SAM" id="Phobius"/>
    </source>
</evidence>
<feature type="transmembrane region" description="Helical" evidence="2">
    <location>
        <begin position="71"/>
        <end position="89"/>
    </location>
</feature>
<accession>A0A1Y0Z8M9</accession>
<feature type="compositionally biased region" description="Basic and acidic residues" evidence="1">
    <location>
        <begin position="38"/>
        <end position="49"/>
    </location>
</feature>
<dbReference type="KEGG" id="maqu:Maq22A_c27810"/>
<sequence length="93" mass="10039">MRHDGGRPVPGSRRRAPGRRRRGGRARGRPRRGAAWPGDDRPAHPEGPGHHRPVPGEARVIASHLAQVGHLLWIAGLAGAVFLMGLAVMRGWS</sequence>
<organism evidence="3 4">
    <name type="scientific">Methylobacterium aquaticum</name>
    <dbReference type="NCBI Taxonomy" id="270351"/>
    <lineage>
        <taxon>Bacteria</taxon>
        <taxon>Pseudomonadati</taxon>
        <taxon>Pseudomonadota</taxon>
        <taxon>Alphaproteobacteria</taxon>
        <taxon>Hyphomicrobiales</taxon>
        <taxon>Methylobacteriaceae</taxon>
        <taxon>Methylobacterium</taxon>
    </lineage>
</organism>
<reference evidence="4" key="2">
    <citation type="submission" date="2015-01" db="EMBL/GenBank/DDBJ databases">
        <title>Complete genome sequence of Methylobacterium aquaticum strain 22A.</title>
        <authorList>
            <person name="Tani A."/>
            <person name="Ogura Y."/>
            <person name="Hayashi T."/>
        </authorList>
    </citation>
    <scope>NUCLEOTIDE SEQUENCE [LARGE SCALE GENOMIC DNA]</scope>
    <source>
        <strain evidence="4">MA-22A</strain>
    </source>
</reference>
<dbReference type="Proteomes" id="UP000061432">
    <property type="component" value="Chromosome"/>
</dbReference>
<feature type="region of interest" description="Disordered" evidence="1">
    <location>
        <begin position="1"/>
        <end position="56"/>
    </location>
</feature>
<feature type="compositionally biased region" description="Basic residues" evidence="1">
    <location>
        <begin position="12"/>
        <end position="32"/>
    </location>
</feature>
<proteinExistence type="predicted"/>
<keyword evidence="2" id="KW-0812">Transmembrane</keyword>
<keyword evidence="2" id="KW-0472">Membrane</keyword>
<keyword evidence="2" id="KW-1133">Transmembrane helix</keyword>
<dbReference type="STRING" id="270351.Maq22A_c27810"/>
<name>A0A1Y0Z8M9_9HYPH</name>
<dbReference type="AlphaFoldDB" id="A0A1Y0Z8M9"/>
<evidence type="ECO:0000313" key="3">
    <source>
        <dbReference type="EMBL" id="BAR47068.1"/>
    </source>
</evidence>
<protein>
    <submittedName>
        <fullName evidence="3">Uncharacterized protein</fullName>
    </submittedName>
</protein>
<dbReference type="EMBL" id="AP014704">
    <property type="protein sequence ID" value="BAR47068.1"/>
    <property type="molecule type" value="Genomic_DNA"/>
</dbReference>
<evidence type="ECO:0000313" key="4">
    <source>
        <dbReference type="Proteomes" id="UP000061432"/>
    </source>
</evidence>